<accession>A0A0E9X0S3</accession>
<dbReference type="AlphaFoldDB" id="A0A0E9X0S3"/>
<organism evidence="1">
    <name type="scientific">Anguilla anguilla</name>
    <name type="common">European freshwater eel</name>
    <name type="synonym">Muraena anguilla</name>
    <dbReference type="NCBI Taxonomy" id="7936"/>
    <lineage>
        <taxon>Eukaryota</taxon>
        <taxon>Metazoa</taxon>
        <taxon>Chordata</taxon>
        <taxon>Craniata</taxon>
        <taxon>Vertebrata</taxon>
        <taxon>Euteleostomi</taxon>
        <taxon>Actinopterygii</taxon>
        <taxon>Neopterygii</taxon>
        <taxon>Teleostei</taxon>
        <taxon>Anguilliformes</taxon>
        <taxon>Anguillidae</taxon>
        <taxon>Anguilla</taxon>
    </lineage>
</organism>
<evidence type="ECO:0000313" key="1">
    <source>
        <dbReference type="EMBL" id="JAH96312.1"/>
    </source>
</evidence>
<name>A0A0E9X0S3_ANGAN</name>
<reference evidence="1" key="2">
    <citation type="journal article" date="2015" name="Fish Shellfish Immunol.">
        <title>Early steps in the European eel (Anguilla anguilla)-Vibrio vulnificus interaction in the gills: Role of the RtxA13 toxin.</title>
        <authorList>
            <person name="Callol A."/>
            <person name="Pajuelo D."/>
            <person name="Ebbesson L."/>
            <person name="Teles M."/>
            <person name="MacKenzie S."/>
            <person name="Amaro C."/>
        </authorList>
    </citation>
    <scope>NUCLEOTIDE SEQUENCE</scope>
</reference>
<dbReference type="EMBL" id="GBXM01012265">
    <property type="protein sequence ID" value="JAH96312.1"/>
    <property type="molecule type" value="Transcribed_RNA"/>
</dbReference>
<proteinExistence type="predicted"/>
<reference evidence="1" key="1">
    <citation type="submission" date="2014-11" db="EMBL/GenBank/DDBJ databases">
        <authorList>
            <person name="Amaro Gonzalez C."/>
        </authorList>
    </citation>
    <scope>NUCLEOTIDE SEQUENCE</scope>
</reference>
<protein>
    <submittedName>
        <fullName evidence="1">Uncharacterized protein</fullName>
    </submittedName>
</protein>
<sequence>MKGHSLASHRQPWEVMQLIHSAVFKTDYNKTLSEIVFFRGERKEIHCGATFHFLRMKPKRLILFCSSNMLPY</sequence>